<protein>
    <submittedName>
        <fullName evidence="2">Uncharacterized protein</fullName>
    </submittedName>
</protein>
<evidence type="ECO:0000313" key="3">
    <source>
        <dbReference type="Proteomes" id="UP001499854"/>
    </source>
</evidence>
<reference evidence="2 3" key="1">
    <citation type="journal article" date="2019" name="Int. J. Syst. Evol. Microbiol.">
        <title>The Global Catalogue of Microorganisms (GCM) 10K type strain sequencing project: providing services to taxonomists for standard genome sequencing and annotation.</title>
        <authorList>
            <consortium name="The Broad Institute Genomics Platform"/>
            <consortium name="The Broad Institute Genome Sequencing Center for Infectious Disease"/>
            <person name="Wu L."/>
            <person name="Ma J."/>
        </authorList>
    </citation>
    <scope>NUCLEOTIDE SEQUENCE [LARGE SCALE GENOMIC DNA]</scope>
    <source>
        <strain evidence="2 3">JCM 16013</strain>
    </source>
</reference>
<evidence type="ECO:0000313" key="2">
    <source>
        <dbReference type="EMBL" id="GAA1983115.1"/>
    </source>
</evidence>
<keyword evidence="3" id="KW-1185">Reference proteome</keyword>
<dbReference type="EMBL" id="BAAAQM010000031">
    <property type="protein sequence ID" value="GAA1983115.1"/>
    <property type="molecule type" value="Genomic_DNA"/>
</dbReference>
<evidence type="ECO:0000256" key="1">
    <source>
        <dbReference type="SAM" id="SignalP"/>
    </source>
</evidence>
<organism evidence="2 3">
    <name type="scientific">Catenulispora subtropica</name>
    <dbReference type="NCBI Taxonomy" id="450798"/>
    <lineage>
        <taxon>Bacteria</taxon>
        <taxon>Bacillati</taxon>
        <taxon>Actinomycetota</taxon>
        <taxon>Actinomycetes</taxon>
        <taxon>Catenulisporales</taxon>
        <taxon>Catenulisporaceae</taxon>
        <taxon>Catenulispora</taxon>
    </lineage>
</organism>
<keyword evidence="1" id="KW-0732">Signal</keyword>
<name>A0ABN2SA44_9ACTN</name>
<gene>
    <name evidence="2" type="ORF">GCM10009838_50910</name>
</gene>
<comment type="caution">
    <text evidence="2">The sequence shown here is derived from an EMBL/GenBank/DDBJ whole genome shotgun (WGS) entry which is preliminary data.</text>
</comment>
<dbReference type="RefSeq" id="WP_344659628.1">
    <property type="nucleotide sequence ID" value="NZ_BAAAQM010000031.1"/>
</dbReference>
<feature type="chain" id="PRO_5045985823" evidence="1">
    <location>
        <begin position="38"/>
        <end position="149"/>
    </location>
</feature>
<feature type="signal peptide" evidence="1">
    <location>
        <begin position="1"/>
        <end position="37"/>
    </location>
</feature>
<sequence length="149" mass="15628">MSSIRRIRSARSAHRALGSAACAVALIATAAPTPAHAARHAATSAGEQLNMSQQLDDLSFYGNIDTGTLATTISVSATLPSYGGSRFISLGYTSGNAGSTLTYSFSSTEITPITGTVKVYMKGTNQVWFDVDYVEGADHEKASILAKEF</sequence>
<accession>A0ABN2SA44</accession>
<dbReference type="Proteomes" id="UP001499854">
    <property type="component" value="Unassembled WGS sequence"/>
</dbReference>
<proteinExistence type="predicted"/>